<evidence type="ECO:0000259" key="1">
    <source>
        <dbReference type="Pfam" id="PF00149"/>
    </source>
</evidence>
<reference evidence="2 3" key="1">
    <citation type="submission" date="2021-09" db="EMBL/GenBank/DDBJ databases">
        <title>The complete genome sequence of a new microorganism.</title>
        <authorList>
            <person name="Zi Z."/>
        </authorList>
    </citation>
    <scope>NUCLEOTIDE SEQUENCE [LARGE SCALE GENOMIC DNA]</scope>
    <source>
        <strain evidence="2 3">WGZ8</strain>
    </source>
</reference>
<dbReference type="PANTHER" id="PTHR42850:SF4">
    <property type="entry name" value="ZINC-DEPENDENT ENDOPOLYPHOSPHATASE"/>
    <property type="match status" value="1"/>
</dbReference>
<gene>
    <name evidence="2" type="ORF">K9B37_16390</name>
</gene>
<dbReference type="PANTHER" id="PTHR42850">
    <property type="entry name" value="METALLOPHOSPHOESTERASE"/>
    <property type="match status" value="1"/>
</dbReference>
<dbReference type="CDD" id="cd00144">
    <property type="entry name" value="MPP_PPP_family"/>
    <property type="match status" value="1"/>
</dbReference>
<dbReference type="InterPro" id="IPR050126">
    <property type="entry name" value="Ap4A_hydrolase"/>
</dbReference>
<dbReference type="Pfam" id="PF00149">
    <property type="entry name" value="Metallophos"/>
    <property type="match status" value="1"/>
</dbReference>
<dbReference type="InterPro" id="IPR004843">
    <property type="entry name" value="Calcineurin-like_PHP"/>
</dbReference>
<comment type="caution">
    <text evidence="2">The sequence shown here is derived from an EMBL/GenBank/DDBJ whole genome shotgun (WGS) entry which is preliminary data.</text>
</comment>
<proteinExistence type="predicted"/>
<dbReference type="SUPFAM" id="SSF56300">
    <property type="entry name" value="Metallo-dependent phosphatases"/>
    <property type="match status" value="1"/>
</dbReference>
<dbReference type="InterPro" id="IPR029052">
    <property type="entry name" value="Metallo-depent_PP-like"/>
</dbReference>
<name>A0ABS7VRX6_9HYPH</name>
<keyword evidence="3" id="KW-1185">Reference proteome</keyword>
<evidence type="ECO:0000313" key="2">
    <source>
        <dbReference type="EMBL" id="MBZ6077860.1"/>
    </source>
</evidence>
<dbReference type="Proteomes" id="UP000704176">
    <property type="component" value="Unassembled WGS sequence"/>
</dbReference>
<sequence>MLTYAIGDIHGRHDLLEQLLEKIRKHAGDRPHRIVFLGDYIDRGPDSAAVVATVRAEAAKAPDRTVCLMGNHEAMLLDAVEDPSFLLQWLMNGGNATLASYGLGHPRDLPPDVLAWLRSLPTFYEDEWRYFVHAGLIPGRAMDRQTDMDKLWIREPFLDVPYDFGKHVVHGHTPLATTTPETWPHRTNLDTAAVFGGVLTAGIFEDGTGSPQEFLQAE</sequence>
<organism evidence="2 3">
    <name type="scientific">Microvirga puerhi</name>
    <dbReference type="NCBI Taxonomy" id="2876078"/>
    <lineage>
        <taxon>Bacteria</taxon>
        <taxon>Pseudomonadati</taxon>
        <taxon>Pseudomonadota</taxon>
        <taxon>Alphaproteobacteria</taxon>
        <taxon>Hyphomicrobiales</taxon>
        <taxon>Methylobacteriaceae</taxon>
        <taxon>Microvirga</taxon>
    </lineage>
</organism>
<dbReference type="RefSeq" id="WP_224314618.1">
    <property type="nucleotide sequence ID" value="NZ_JAIRBM010000013.1"/>
</dbReference>
<feature type="domain" description="Calcineurin-like phosphoesterase" evidence="1">
    <location>
        <begin position="3"/>
        <end position="176"/>
    </location>
</feature>
<accession>A0ABS7VRX6</accession>
<evidence type="ECO:0000313" key="3">
    <source>
        <dbReference type="Proteomes" id="UP000704176"/>
    </source>
</evidence>
<protein>
    <submittedName>
        <fullName evidence="2">Serine/threonine protein phosphatase</fullName>
    </submittedName>
</protein>
<dbReference type="Gene3D" id="3.60.21.10">
    <property type="match status" value="1"/>
</dbReference>
<dbReference type="EMBL" id="JAIRBM010000013">
    <property type="protein sequence ID" value="MBZ6077860.1"/>
    <property type="molecule type" value="Genomic_DNA"/>
</dbReference>